<dbReference type="KEGG" id="sfk:KY5_6579"/>
<evidence type="ECO:0000256" key="1">
    <source>
        <dbReference type="SAM" id="MobiDB-lite"/>
    </source>
</evidence>
<evidence type="ECO:0000313" key="2">
    <source>
        <dbReference type="EMBL" id="ATL31597.1"/>
    </source>
</evidence>
<evidence type="ECO:0000313" key="3">
    <source>
        <dbReference type="Proteomes" id="UP000221011"/>
    </source>
</evidence>
<dbReference type="CDD" id="cd20691">
    <property type="entry name" value="CdiI_EC536-like"/>
    <property type="match status" value="1"/>
</dbReference>
<proteinExistence type="predicted"/>
<dbReference type="InterPro" id="IPR040547">
    <property type="entry name" value="CdiI"/>
</dbReference>
<accession>A0A291QJ93</accession>
<reference evidence="2 3" key="1">
    <citation type="submission" date="2017-08" db="EMBL/GenBank/DDBJ databases">
        <title>Complete Genome Sequence of Streptomyces formicae KY5, the formicamycin producer.</title>
        <authorList>
            <person name="Holmes N.A."/>
            <person name="Devine R."/>
            <person name="Qin Z."/>
            <person name="Seipke R.F."/>
            <person name="Wilkinson B."/>
            <person name="Hutchings M.I."/>
        </authorList>
    </citation>
    <scope>NUCLEOTIDE SEQUENCE [LARGE SCALE GENOMIC DNA]</scope>
    <source>
        <strain evidence="2 3">KY5</strain>
    </source>
</reference>
<sequence length="145" mass="16151">MRNSTVTGPLDRGRSLEELEGHRWPDPPADATALVRAVHEMRRRPVGTLEPHELARLIRQDVGTAWLLPLAVEILRDAAPRQAEGGWFDDDLLYAVVTGKPEIWAAAPQLARELRDTVAVLTDVSRYVRQEIETFLATVPAPGED</sequence>
<protein>
    <submittedName>
        <fullName evidence="2">Uncharacterized protein</fullName>
    </submittedName>
</protein>
<feature type="region of interest" description="Disordered" evidence="1">
    <location>
        <begin position="1"/>
        <end position="28"/>
    </location>
</feature>
<dbReference type="EMBL" id="CP022685">
    <property type="protein sequence ID" value="ATL31597.1"/>
    <property type="molecule type" value="Genomic_DNA"/>
</dbReference>
<feature type="compositionally biased region" description="Basic and acidic residues" evidence="1">
    <location>
        <begin position="11"/>
        <end position="25"/>
    </location>
</feature>
<dbReference type="Pfam" id="PF18616">
    <property type="entry name" value="CdiI_3"/>
    <property type="match status" value="1"/>
</dbReference>
<gene>
    <name evidence="2" type="ORF">KY5_6579</name>
</gene>
<dbReference type="AlphaFoldDB" id="A0A291QJ93"/>
<dbReference type="Proteomes" id="UP000221011">
    <property type="component" value="Chromosome"/>
</dbReference>
<name>A0A291QJ93_9ACTN</name>
<keyword evidence="3" id="KW-1185">Reference proteome</keyword>
<organism evidence="2 3">
    <name type="scientific">Streptomyces formicae</name>
    <dbReference type="NCBI Taxonomy" id="1616117"/>
    <lineage>
        <taxon>Bacteria</taxon>
        <taxon>Bacillati</taxon>
        <taxon>Actinomycetota</taxon>
        <taxon>Actinomycetes</taxon>
        <taxon>Kitasatosporales</taxon>
        <taxon>Streptomycetaceae</taxon>
        <taxon>Streptomyces</taxon>
    </lineage>
</organism>